<accession>A0ABQ4V5H7</accession>
<protein>
    <submittedName>
        <fullName evidence="2">Uncharacterized protein</fullName>
    </submittedName>
</protein>
<organism evidence="2 3">
    <name type="scientific">Mycolicibacterium cyprinidarum</name>
    <dbReference type="NCBI Taxonomy" id="2860311"/>
    <lineage>
        <taxon>Bacteria</taxon>
        <taxon>Bacillati</taxon>
        <taxon>Actinomycetota</taxon>
        <taxon>Actinomycetes</taxon>
        <taxon>Mycobacteriales</taxon>
        <taxon>Mycobacteriaceae</taxon>
        <taxon>Mycolicibacterium</taxon>
    </lineage>
</organism>
<dbReference type="EMBL" id="BPRH01003541">
    <property type="protein sequence ID" value="GJF09753.1"/>
    <property type="molecule type" value="Genomic_DNA"/>
</dbReference>
<proteinExistence type="predicted"/>
<keyword evidence="1" id="KW-0732">Signal</keyword>
<name>A0ABQ4V5H7_9MYCO</name>
<sequence>MKRCTAATGMILAILVGVVTAPNALADNVCTGVMNQGRCKPAPWNGQLMPTWNTPGYYGGWTNGPVACDPIALQCRGWAQP</sequence>
<evidence type="ECO:0000313" key="2">
    <source>
        <dbReference type="EMBL" id="GJF09753.1"/>
    </source>
</evidence>
<feature type="chain" id="PRO_5045591444" evidence="1">
    <location>
        <begin position="27"/>
        <end position="81"/>
    </location>
</feature>
<gene>
    <name evidence="2" type="ORF">NGTWS1702_33830</name>
</gene>
<comment type="caution">
    <text evidence="2">The sequence shown here is derived from an EMBL/GenBank/DDBJ whole genome shotgun (WGS) entry which is preliminary data.</text>
</comment>
<feature type="signal peptide" evidence="1">
    <location>
        <begin position="1"/>
        <end position="26"/>
    </location>
</feature>
<evidence type="ECO:0000313" key="3">
    <source>
        <dbReference type="Proteomes" id="UP001060504"/>
    </source>
</evidence>
<keyword evidence="3" id="KW-1185">Reference proteome</keyword>
<dbReference type="Proteomes" id="UP001060504">
    <property type="component" value="Unassembled WGS sequence"/>
</dbReference>
<evidence type="ECO:0000256" key="1">
    <source>
        <dbReference type="SAM" id="SignalP"/>
    </source>
</evidence>
<reference evidence="2 3" key="1">
    <citation type="submission" date="2021-08" db="EMBL/GenBank/DDBJ databases">
        <title>Draft genome sequence of Mycolicibacterium sp. NGTWS1702 strain.</title>
        <authorList>
            <person name="Matsumoto M."/>
            <person name="Tang B.C.C."/>
            <person name="Machida Y."/>
            <person name="Matoyama H."/>
            <person name="Kishihara T."/>
            <person name="Sato S."/>
            <person name="Kondo I."/>
            <person name="Sano M."/>
            <person name="Kato G."/>
        </authorList>
    </citation>
    <scope>NUCLEOTIDE SEQUENCE [LARGE SCALE GENOMIC DNA]</scope>
    <source>
        <strain evidence="2 3">NGTWSNA01</strain>
    </source>
</reference>